<dbReference type="Proteomes" id="UP000075882">
    <property type="component" value="Unassembled WGS sequence"/>
</dbReference>
<evidence type="ECO:0000256" key="2">
    <source>
        <dbReference type="SAM" id="Phobius"/>
    </source>
</evidence>
<feature type="region of interest" description="Disordered" evidence="1">
    <location>
        <begin position="213"/>
        <end position="357"/>
    </location>
</feature>
<accession>A0A8W7NZA4</accession>
<dbReference type="InterPro" id="IPR013783">
    <property type="entry name" value="Ig-like_fold"/>
</dbReference>
<feature type="domain" description="Fibronectin type-III" evidence="3">
    <location>
        <begin position="1"/>
        <end position="70"/>
    </location>
</feature>
<dbReference type="EnsemblMetazoa" id="ACOM022602-RA">
    <property type="protein sequence ID" value="ACOM022602-PA.1"/>
    <property type="gene ID" value="ACOM022602"/>
</dbReference>
<organism evidence="4">
    <name type="scientific">Anopheles coluzzii</name>
    <name type="common">African malaria mosquito</name>
    <dbReference type="NCBI Taxonomy" id="1518534"/>
    <lineage>
        <taxon>Eukaryota</taxon>
        <taxon>Metazoa</taxon>
        <taxon>Ecdysozoa</taxon>
        <taxon>Arthropoda</taxon>
        <taxon>Hexapoda</taxon>
        <taxon>Insecta</taxon>
        <taxon>Pterygota</taxon>
        <taxon>Neoptera</taxon>
        <taxon>Endopterygota</taxon>
        <taxon>Diptera</taxon>
        <taxon>Nematocera</taxon>
        <taxon>Culicoidea</taxon>
        <taxon>Culicidae</taxon>
        <taxon>Anophelinae</taxon>
        <taxon>Anopheles</taxon>
    </lineage>
</organism>
<dbReference type="InterPro" id="IPR003961">
    <property type="entry name" value="FN3_dom"/>
</dbReference>
<feature type="transmembrane region" description="Helical" evidence="2">
    <location>
        <begin position="96"/>
        <end position="118"/>
    </location>
</feature>
<keyword evidence="2" id="KW-1133">Transmembrane helix</keyword>
<evidence type="ECO:0000256" key="1">
    <source>
        <dbReference type="SAM" id="MobiDB-lite"/>
    </source>
</evidence>
<dbReference type="PROSITE" id="PS50853">
    <property type="entry name" value="FN3"/>
    <property type="match status" value="1"/>
</dbReference>
<proteinExistence type="predicted"/>
<dbReference type="SUPFAM" id="SSF49265">
    <property type="entry name" value="Fibronectin type III"/>
    <property type="match status" value="1"/>
</dbReference>
<sequence length="443" mass="47503">LRTYNIIVRGVDLRTNYSKVLSNVTIEATSSTLLLANLTEGVTYTVSVAAATSAGMGPFSNPATLRLDPITKQLDQTSHRYPINHNNMDDILTQPWFIAVLGCILVLMMLSFGAMVFVKRKHMMMKQSALTSLRAHAAGGVVKIPRNDSLWMDPSGMVWGHQSTGRGKDHIQDYAPVGTSSTLPLEQQQQHTMLHHNRTRYVEYTDYPSDYAEVSSFNPPTSDGMNHLSAQLNGSRAPSEYSSAASGNASAGGGYHHLVPSQNGSSNGQSSAASSACSASSGSSNSSNGNDGVRTYDSTPPMSNKTQGTRVPRNGSSSNRFKLSRTPIVSSLRSALKQESTSGEHANQPALHQEQRKKMSSLNNLGQKQQLYIKVGETGVPGCTNSWNPSTASAMAMANLYQNTSVTMPSGASNGDPNVVIYLPTGNRSVISYRAGSEFGDDV</sequence>
<feature type="compositionally biased region" description="Polar residues" evidence="1">
    <location>
        <begin position="296"/>
        <end position="345"/>
    </location>
</feature>
<evidence type="ECO:0000259" key="3">
    <source>
        <dbReference type="PROSITE" id="PS50853"/>
    </source>
</evidence>
<reference evidence="4" key="1">
    <citation type="submission" date="2022-08" db="UniProtKB">
        <authorList>
            <consortium name="EnsemblMetazoa"/>
        </authorList>
    </citation>
    <scope>IDENTIFICATION</scope>
</reference>
<dbReference type="CDD" id="cd00063">
    <property type="entry name" value="FN3"/>
    <property type="match status" value="1"/>
</dbReference>
<keyword evidence="2" id="KW-0472">Membrane</keyword>
<dbReference type="AlphaFoldDB" id="A0A8W7NZA4"/>
<dbReference type="InterPro" id="IPR036116">
    <property type="entry name" value="FN3_sf"/>
</dbReference>
<dbReference type="VEuPathDB" id="VectorBase:ACON2_034446"/>
<keyword evidence="2" id="KW-0812">Transmembrane</keyword>
<feature type="compositionally biased region" description="Polar residues" evidence="1">
    <location>
        <begin position="215"/>
        <end position="236"/>
    </location>
</feature>
<feature type="compositionally biased region" description="Low complexity" evidence="1">
    <location>
        <begin position="261"/>
        <end position="290"/>
    </location>
</feature>
<name>A0A8W7NZA4_ANOCL</name>
<dbReference type="Gene3D" id="2.60.40.10">
    <property type="entry name" value="Immunoglobulins"/>
    <property type="match status" value="1"/>
</dbReference>
<evidence type="ECO:0000313" key="4">
    <source>
        <dbReference type="EnsemblMetazoa" id="ACOM022602-PA.1"/>
    </source>
</evidence>
<protein>
    <recommendedName>
        <fullName evidence="3">Fibronectin type-III domain-containing protein</fullName>
    </recommendedName>
</protein>